<reference evidence="3" key="1">
    <citation type="submission" date="2017-01" db="EMBL/GenBank/DDBJ databases">
        <title>Comparative genomics of anhydrobiosis in the tardigrade Hypsibius dujardini.</title>
        <authorList>
            <person name="Yoshida Y."/>
            <person name="Koutsovoulos G."/>
            <person name="Laetsch D."/>
            <person name="Stevens L."/>
            <person name="Kumar S."/>
            <person name="Horikawa D."/>
            <person name="Ishino K."/>
            <person name="Komine S."/>
            <person name="Tomita M."/>
            <person name="Blaxter M."/>
            <person name="Arakawa K."/>
        </authorList>
    </citation>
    <scope>NUCLEOTIDE SEQUENCE [LARGE SCALE GENOMIC DNA]</scope>
    <source>
        <strain evidence="3">Z151</strain>
    </source>
</reference>
<feature type="domain" description="SnoaL-like" evidence="1">
    <location>
        <begin position="8"/>
        <end position="103"/>
    </location>
</feature>
<dbReference type="SUPFAM" id="SSF54427">
    <property type="entry name" value="NTF2-like"/>
    <property type="match status" value="2"/>
</dbReference>
<evidence type="ECO:0000313" key="2">
    <source>
        <dbReference type="EMBL" id="OQV11685.1"/>
    </source>
</evidence>
<evidence type="ECO:0000313" key="3">
    <source>
        <dbReference type="Proteomes" id="UP000192578"/>
    </source>
</evidence>
<dbReference type="InterPro" id="IPR037401">
    <property type="entry name" value="SnoaL-like"/>
</dbReference>
<gene>
    <name evidence="2" type="ORF">BV898_14029</name>
</gene>
<organism evidence="2 3">
    <name type="scientific">Hypsibius exemplaris</name>
    <name type="common">Freshwater tardigrade</name>
    <dbReference type="NCBI Taxonomy" id="2072580"/>
    <lineage>
        <taxon>Eukaryota</taxon>
        <taxon>Metazoa</taxon>
        <taxon>Ecdysozoa</taxon>
        <taxon>Tardigrada</taxon>
        <taxon>Eutardigrada</taxon>
        <taxon>Parachela</taxon>
        <taxon>Hypsibioidea</taxon>
        <taxon>Hypsibiidae</taxon>
        <taxon>Hypsibius</taxon>
    </lineage>
</organism>
<proteinExistence type="predicted"/>
<dbReference type="Proteomes" id="UP000192578">
    <property type="component" value="Unassembled WGS sequence"/>
</dbReference>
<dbReference type="OrthoDB" id="2820488at2759"/>
<dbReference type="InterPro" id="IPR032710">
    <property type="entry name" value="NTF2-like_dom_sf"/>
</dbReference>
<comment type="caution">
    <text evidence="2">The sequence shown here is derived from an EMBL/GenBank/DDBJ whole genome shotgun (WGS) entry which is preliminary data.</text>
</comment>
<sequence length="256" mass="28635">MASKKQQVADMLNAVKTGNARALTVLHPTIYKQHNPEIADGPTGIRAVLFAIKDTLQTNIVRIFQDGEYVFAHMDYFDAVTKGSGARVAFDIWRFEDGQVVEHWDNFQINHSDPNPFSGRTMTDGPTEVTDLDRTETNKAVVRELVEDRIAGRFDKLADYFVDGVYIQHNPTIDTSLAGLAALGENGPVYNRLHLVLGEGNFVLTTCEGSLKGQPTAFFDLFRLENGKIREHWDTIETIPPKTEHKNDNGKFEGTP</sequence>
<keyword evidence="3" id="KW-1185">Reference proteome</keyword>
<accession>A0A1W0W906</accession>
<dbReference type="AlphaFoldDB" id="A0A1W0W906"/>
<protein>
    <recommendedName>
        <fullName evidence="1">SnoaL-like domain-containing protein</fullName>
    </recommendedName>
</protein>
<dbReference type="EMBL" id="MTYJ01000164">
    <property type="protein sequence ID" value="OQV11685.1"/>
    <property type="molecule type" value="Genomic_DNA"/>
</dbReference>
<name>A0A1W0W906_HYPEX</name>
<dbReference type="Pfam" id="PF12680">
    <property type="entry name" value="SnoaL_2"/>
    <property type="match status" value="1"/>
</dbReference>
<dbReference type="Gene3D" id="3.10.450.50">
    <property type="match status" value="2"/>
</dbReference>
<evidence type="ECO:0000259" key="1">
    <source>
        <dbReference type="Pfam" id="PF12680"/>
    </source>
</evidence>